<reference evidence="2" key="1">
    <citation type="submission" date="2023-05" db="EMBL/GenBank/DDBJ databases">
        <title>Nepenthes gracilis genome sequencing.</title>
        <authorList>
            <person name="Fukushima K."/>
        </authorList>
    </citation>
    <scope>NUCLEOTIDE SEQUENCE</scope>
    <source>
        <strain evidence="2">SING2019-196</strain>
    </source>
</reference>
<dbReference type="EMBL" id="BSYO01000027">
    <property type="protein sequence ID" value="GMH24258.1"/>
    <property type="molecule type" value="Genomic_DNA"/>
</dbReference>
<accession>A0AAD3T682</accession>
<keyword evidence="3" id="KW-1185">Reference proteome</keyword>
<gene>
    <name evidence="2" type="ORF">Nepgr_026101</name>
</gene>
<evidence type="ECO:0000313" key="2">
    <source>
        <dbReference type="EMBL" id="GMH24258.1"/>
    </source>
</evidence>
<dbReference type="InterPro" id="IPR006527">
    <property type="entry name" value="F-box-assoc_dom_typ1"/>
</dbReference>
<proteinExistence type="predicted"/>
<evidence type="ECO:0000259" key="1">
    <source>
        <dbReference type="Pfam" id="PF07734"/>
    </source>
</evidence>
<dbReference type="Pfam" id="PF07734">
    <property type="entry name" value="FBA_1"/>
    <property type="match status" value="1"/>
</dbReference>
<dbReference type="Proteomes" id="UP001279734">
    <property type="component" value="Unassembled WGS sequence"/>
</dbReference>
<protein>
    <recommendedName>
        <fullName evidence="1">F-box associated beta-propeller type 1 domain-containing protein</fullName>
    </recommendedName>
</protein>
<name>A0AAD3T682_NEPGR</name>
<sequence length="229" mass="26561">MAYPQFDRLDKTPPRVELYSVDWETWNEVPAGHIKYCILDFYWSQWFLKGAIHWLAYERGKDKDFQHNILQVFDVSSKNFMKMPLPLELAKANPARLVVSKTRCFLSVLHYELGLLNLNTRHCHIWVKKKYIMADSQSKVAQVDFGKGWSNILSLGANNRVLGTSDGKLVLCDIDGDMFYRLGVKVGMMDLMFVLMLKLWFCRTRIIQMSLSITSHQNCMIAMAAEIII</sequence>
<organism evidence="2 3">
    <name type="scientific">Nepenthes gracilis</name>
    <name type="common">Slender pitcher plant</name>
    <dbReference type="NCBI Taxonomy" id="150966"/>
    <lineage>
        <taxon>Eukaryota</taxon>
        <taxon>Viridiplantae</taxon>
        <taxon>Streptophyta</taxon>
        <taxon>Embryophyta</taxon>
        <taxon>Tracheophyta</taxon>
        <taxon>Spermatophyta</taxon>
        <taxon>Magnoliopsida</taxon>
        <taxon>eudicotyledons</taxon>
        <taxon>Gunneridae</taxon>
        <taxon>Pentapetalae</taxon>
        <taxon>Caryophyllales</taxon>
        <taxon>Nepenthaceae</taxon>
        <taxon>Nepenthes</taxon>
    </lineage>
</organism>
<comment type="caution">
    <text evidence="2">The sequence shown here is derived from an EMBL/GenBank/DDBJ whole genome shotgun (WGS) entry which is preliminary data.</text>
</comment>
<evidence type="ECO:0000313" key="3">
    <source>
        <dbReference type="Proteomes" id="UP001279734"/>
    </source>
</evidence>
<dbReference type="AlphaFoldDB" id="A0AAD3T682"/>
<feature type="domain" description="F-box associated beta-propeller type 1" evidence="1">
    <location>
        <begin position="13"/>
        <end position="135"/>
    </location>
</feature>